<evidence type="ECO:0000313" key="2">
    <source>
        <dbReference type="Proteomes" id="UP000789920"/>
    </source>
</evidence>
<dbReference type="Proteomes" id="UP000789920">
    <property type="component" value="Unassembled WGS sequence"/>
</dbReference>
<comment type="caution">
    <text evidence="1">The sequence shown here is derived from an EMBL/GenBank/DDBJ whole genome shotgun (WGS) entry which is preliminary data.</text>
</comment>
<evidence type="ECO:0000313" key="1">
    <source>
        <dbReference type="EMBL" id="CAG8799424.1"/>
    </source>
</evidence>
<name>A0ACA9RMG7_9GLOM</name>
<accession>A0ACA9RMG7</accession>
<organism evidence="1 2">
    <name type="scientific">Racocetra persica</name>
    <dbReference type="NCBI Taxonomy" id="160502"/>
    <lineage>
        <taxon>Eukaryota</taxon>
        <taxon>Fungi</taxon>
        <taxon>Fungi incertae sedis</taxon>
        <taxon>Mucoromycota</taxon>
        <taxon>Glomeromycotina</taxon>
        <taxon>Glomeromycetes</taxon>
        <taxon>Diversisporales</taxon>
        <taxon>Gigasporaceae</taxon>
        <taxon>Racocetra</taxon>
    </lineage>
</organism>
<protein>
    <submittedName>
        <fullName evidence="1">3486_t:CDS:1</fullName>
    </submittedName>
</protein>
<proteinExistence type="predicted"/>
<reference evidence="1" key="1">
    <citation type="submission" date="2021-06" db="EMBL/GenBank/DDBJ databases">
        <authorList>
            <person name="Kallberg Y."/>
            <person name="Tangrot J."/>
            <person name="Rosling A."/>
        </authorList>
    </citation>
    <scope>NUCLEOTIDE SEQUENCE</scope>
    <source>
        <strain evidence="1">MA461A</strain>
    </source>
</reference>
<keyword evidence="2" id="KW-1185">Reference proteome</keyword>
<sequence length="194" mass="23154">QQEKSTSIQESRNISRYIRNKTHMGSIDMTILVYRSAEVDDIENFFFDYEGYAKAKKYNEETICFRKIISKVKADNESELKIVWLKHLKQGNKESVREYTNRTDEKHDWFIQGLKEPYYSKVENYYPKDYEKVKKKALGIEEYKRKRDHRYEDQPTSEDTPYFNKPDADIDSLVTKLAALKINCMDQEGQLKCD</sequence>
<feature type="non-terminal residue" evidence="1">
    <location>
        <position position="1"/>
    </location>
</feature>
<dbReference type="EMBL" id="CAJVQC010059085">
    <property type="protein sequence ID" value="CAG8799424.1"/>
    <property type="molecule type" value="Genomic_DNA"/>
</dbReference>
<gene>
    <name evidence="1" type="ORF">RPERSI_LOCUS20719</name>
</gene>